<feature type="domain" description="Protein kinase" evidence="6">
    <location>
        <begin position="113"/>
        <end position="376"/>
    </location>
</feature>
<dbReference type="InterPro" id="IPR000253">
    <property type="entry name" value="FHA_dom"/>
</dbReference>
<dbReference type="GO" id="GO:0004674">
    <property type="term" value="F:protein serine/threonine kinase activity"/>
    <property type="evidence" value="ECO:0007669"/>
    <property type="project" value="UniProtKB-KW"/>
</dbReference>
<evidence type="ECO:0000256" key="1">
    <source>
        <dbReference type="ARBA" id="ARBA00022741"/>
    </source>
</evidence>
<dbReference type="InterPro" id="IPR011009">
    <property type="entry name" value="Kinase-like_dom_sf"/>
</dbReference>
<sequence>MVIDEMKLKLSLRPFISNVHFILEKNLEDACSPTHCTVLFVCSNIALSCLYTLQDTSSNGTFVNGKRIGKNNRVILLHGSTISIACYANLFVYHQLSHDVPKEIESDMLKKRYHIGRVLGSGSFGTVYLVHDAISCKPYALKIVQKPRIGVDPSHRAGWMNEANIMNRLNHPCVIQIYEFLNEPNSFCMMLEYMQGGDLLTRIIDNEYLPEHIAKFFFYQLCHAIDYLHEHGIIHRDLKPDNILLKDGYDFTLLKVSDFGSSKFLDDTIYMRTVCGTPEYIAPEVLEQGSSKRYTNKVDIWSLGVILYTMLSGLLPFGIRESASNAEQITHGYFSFAQPVWRNVASCRVKKMIYDILNVDPTCRPTITMLLQCEWFRDSSDVLHARYMMNLPDVSSTILP</sequence>
<feature type="binding site" evidence="3">
    <location>
        <position position="142"/>
    </location>
    <ligand>
        <name>ATP</name>
        <dbReference type="ChEBI" id="CHEBI:30616"/>
    </ligand>
</feature>
<dbReference type="InterPro" id="IPR008271">
    <property type="entry name" value="Ser/Thr_kinase_AS"/>
</dbReference>
<evidence type="ECO:0000256" key="3">
    <source>
        <dbReference type="PROSITE-ProRule" id="PRU10141"/>
    </source>
</evidence>
<feature type="domain" description="FHA" evidence="5">
    <location>
        <begin position="1"/>
        <end position="68"/>
    </location>
</feature>
<dbReference type="Pfam" id="PF00069">
    <property type="entry name" value="Pkinase"/>
    <property type="match status" value="1"/>
</dbReference>
<dbReference type="Gene3D" id="2.60.200.20">
    <property type="match status" value="1"/>
</dbReference>
<dbReference type="InterPro" id="IPR017441">
    <property type="entry name" value="Protein_kinase_ATP_BS"/>
</dbReference>
<evidence type="ECO:0000256" key="2">
    <source>
        <dbReference type="ARBA" id="ARBA00022840"/>
    </source>
</evidence>
<dbReference type="STRING" id="139723.A0A182LTV2"/>
<evidence type="ECO:0000256" key="4">
    <source>
        <dbReference type="RuleBase" id="RU000304"/>
    </source>
</evidence>
<dbReference type="SUPFAM" id="SSF49879">
    <property type="entry name" value="SMAD/FHA domain"/>
    <property type="match status" value="1"/>
</dbReference>
<dbReference type="Proteomes" id="UP000075883">
    <property type="component" value="Unassembled WGS sequence"/>
</dbReference>
<dbReference type="VEuPathDB" id="VectorBase:ACUA001828"/>
<reference evidence="8" key="1">
    <citation type="submission" date="2013-09" db="EMBL/GenBank/DDBJ databases">
        <title>The Genome Sequence of Anopheles culicifacies species A.</title>
        <authorList>
            <consortium name="The Broad Institute Genomics Platform"/>
            <person name="Neafsey D.E."/>
            <person name="Besansky N."/>
            <person name="Howell P."/>
            <person name="Walton C."/>
            <person name="Young S.K."/>
            <person name="Zeng Q."/>
            <person name="Gargeya S."/>
            <person name="Fitzgerald M."/>
            <person name="Haas B."/>
            <person name="Abouelleil A."/>
            <person name="Allen A.W."/>
            <person name="Alvarado L."/>
            <person name="Arachchi H.M."/>
            <person name="Berlin A.M."/>
            <person name="Chapman S.B."/>
            <person name="Gainer-Dewar J."/>
            <person name="Goldberg J."/>
            <person name="Griggs A."/>
            <person name="Gujja S."/>
            <person name="Hansen M."/>
            <person name="Howarth C."/>
            <person name="Imamovic A."/>
            <person name="Ireland A."/>
            <person name="Larimer J."/>
            <person name="McCowan C."/>
            <person name="Murphy C."/>
            <person name="Pearson M."/>
            <person name="Poon T.W."/>
            <person name="Priest M."/>
            <person name="Roberts A."/>
            <person name="Saif S."/>
            <person name="Shea T."/>
            <person name="Sisk P."/>
            <person name="Sykes S."/>
            <person name="Wortman J."/>
            <person name="Nusbaum C."/>
            <person name="Birren B."/>
        </authorList>
    </citation>
    <scope>NUCLEOTIDE SEQUENCE [LARGE SCALE GENOMIC DNA]</scope>
    <source>
        <strain evidence="8">A-37</strain>
    </source>
</reference>
<keyword evidence="2 3" id="KW-0067">ATP-binding</keyword>
<evidence type="ECO:0000313" key="8">
    <source>
        <dbReference type="Proteomes" id="UP000075883"/>
    </source>
</evidence>
<dbReference type="InterPro" id="IPR008984">
    <property type="entry name" value="SMAD_FHA_dom_sf"/>
</dbReference>
<dbReference type="EnsemblMetazoa" id="ACUA001828-RA">
    <property type="protein sequence ID" value="ACUA001828-PA"/>
    <property type="gene ID" value="ACUA001828"/>
</dbReference>
<dbReference type="Pfam" id="PF00498">
    <property type="entry name" value="FHA"/>
    <property type="match status" value="1"/>
</dbReference>
<evidence type="ECO:0008006" key="9">
    <source>
        <dbReference type="Google" id="ProtNLM"/>
    </source>
</evidence>
<name>A0A182LTV2_9DIPT</name>
<keyword evidence="4" id="KW-0418">Kinase</keyword>
<evidence type="ECO:0000259" key="6">
    <source>
        <dbReference type="PROSITE" id="PS50011"/>
    </source>
</evidence>
<evidence type="ECO:0000313" key="7">
    <source>
        <dbReference type="EnsemblMetazoa" id="ACUA001828-PA"/>
    </source>
</evidence>
<dbReference type="GO" id="GO:0005524">
    <property type="term" value="F:ATP binding"/>
    <property type="evidence" value="ECO:0007669"/>
    <property type="project" value="UniProtKB-UniRule"/>
</dbReference>
<proteinExistence type="inferred from homology"/>
<dbReference type="EMBL" id="AXCM01004090">
    <property type="status" value="NOT_ANNOTATED_CDS"/>
    <property type="molecule type" value="Genomic_DNA"/>
</dbReference>
<dbReference type="AlphaFoldDB" id="A0A182LTV2"/>
<keyword evidence="4" id="KW-0808">Transferase</keyword>
<dbReference type="PROSITE" id="PS50011">
    <property type="entry name" value="PROTEIN_KINASE_DOM"/>
    <property type="match status" value="1"/>
</dbReference>
<dbReference type="InterPro" id="IPR000719">
    <property type="entry name" value="Prot_kinase_dom"/>
</dbReference>
<protein>
    <recommendedName>
        <fullName evidence="9">Protein kinase domain-containing protein</fullName>
    </recommendedName>
</protein>
<keyword evidence="4" id="KW-0723">Serine/threonine-protein kinase</keyword>
<dbReference type="PROSITE" id="PS00107">
    <property type="entry name" value="PROTEIN_KINASE_ATP"/>
    <property type="match status" value="1"/>
</dbReference>
<dbReference type="PROSITE" id="PS00108">
    <property type="entry name" value="PROTEIN_KINASE_ST"/>
    <property type="match status" value="1"/>
</dbReference>
<keyword evidence="1 3" id="KW-0547">Nucleotide-binding</keyword>
<dbReference type="PANTHER" id="PTHR24347">
    <property type="entry name" value="SERINE/THREONINE-PROTEIN KINASE"/>
    <property type="match status" value="1"/>
</dbReference>
<dbReference type="Gene3D" id="1.10.510.10">
    <property type="entry name" value="Transferase(Phosphotransferase) domain 1"/>
    <property type="match status" value="1"/>
</dbReference>
<keyword evidence="8" id="KW-1185">Reference proteome</keyword>
<dbReference type="SUPFAM" id="SSF56112">
    <property type="entry name" value="Protein kinase-like (PK-like)"/>
    <property type="match status" value="1"/>
</dbReference>
<evidence type="ECO:0000259" key="5">
    <source>
        <dbReference type="PROSITE" id="PS50006"/>
    </source>
</evidence>
<comment type="similarity">
    <text evidence="4">Belongs to the protein kinase superfamily.</text>
</comment>
<accession>A0A182LTV2</accession>
<dbReference type="SMART" id="SM00220">
    <property type="entry name" value="S_TKc"/>
    <property type="match status" value="1"/>
</dbReference>
<organism evidence="7 8">
    <name type="scientific">Anopheles culicifacies</name>
    <dbReference type="NCBI Taxonomy" id="139723"/>
    <lineage>
        <taxon>Eukaryota</taxon>
        <taxon>Metazoa</taxon>
        <taxon>Ecdysozoa</taxon>
        <taxon>Arthropoda</taxon>
        <taxon>Hexapoda</taxon>
        <taxon>Insecta</taxon>
        <taxon>Pterygota</taxon>
        <taxon>Neoptera</taxon>
        <taxon>Endopterygota</taxon>
        <taxon>Diptera</taxon>
        <taxon>Nematocera</taxon>
        <taxon>Culicoidea</taxon>
        <taxon>Culicidae</taxon>
        <taxon>Anophelinae</taxon>
        <taxon>Anopheles</taxon>
        <taxon>culicifacies species complex</taxon>
    </lineage>
</organism>
<dbReference type="PROSITE" id="PS50006">
    <property type="entry name" value="FHA_DOMAIN"/>
    <property type="match status" value="1"/>
</dbReference>
<reference evidence="7" key="2">
    <citation type="submission" date="2020-05" db="UniProtKB">
        <authorList>
            <consortium name="EnsemblMetazoa"/>
        </authorList>
    </citation>
    <scope>IDENTIFICATION</scope>
    <source>
        <strain evidence="7">A-37</strain>
    </source>
</reference>